<dbReference type="Proteomes" id="UP000789342">
    <property type="component" value="Unassembled WGS sequence"/>
</dbReference>
<dbReference type="SUPFAM" id="SSF57701">
    <property type="entry name" value="Zn2/Cys6 DNA-binding domain"/>
    <property type="match status" value="1"/>
</dbReference>
<dbReference type="AlphaFoldDB" id="A0A9N9FX29"/>
<dbReference type="CDD" id="cd00067">
    <property type="entry name" value="GAL4"/>
    <property type="match status" value="1"/>
</dbReference>
<dbReference type="OrthoDB" id="2439726at2759"/>
<dbReference type="InterPro" id="IPR050797">
    <property type="entry name" value="Carb_Metab_Trans_Reg"/>
</dbReference>
<keyword evidence="4" id="KW-1185">Reference proteome</keyword>
<proteinExistence type="predicted"/>
<feature type="domain" description="Zn(2)-C6 fungal-type" evidence="2">
    <location>
        <begin position="14"/>
        <end position="43"/>
    </location>
</feature>
<dbReference type="GO" id="GO:0008270">
    <property type="term" value="F:zinc ion binding"/>
    <property type="evidence" value="ECO:0007669"/>
    <property type="project" value="InterPro"/>
</dbReference>
<gene>
    <name evidence="3" type="ORF">AMORRO_LOCUS6250</name>
</gene>
<organism evidence="3 4">
    <name type="scientific">Acaulospora morrowiae</name>
    <dbReference type="NCBI Taxonomy" id="94023"/>
    <lineage>
        <taxon>Eukaryota</taxon>
        <taxon>Fungi</taxon>
        <taxon>Fungi incertae sedis</taxon>
        <taxon>Mucoromycota</taxon>
        <taxon>Glomeromycotina</taxon>
        <taxon>Glomeromycetes</taxon>
        <taxon>Diversisporales</taxon>
        <taxon>Acaulosporaceae</taxon>
        <taxon>Acaulospora</taxon>
    </lineage>
</organism>
<evidence type="ECO:0000313" key="4">
    <source>
        <dbReference type="Proteomes" id="UP000789342"/>
    </source>
</evidence>
<accession>A0A9N9FX29</accession>
<dbReference type="InterPro" id="IPR001138">
    <property type="entry name" value="Zn2Cys6_DnaBD"/>
</dbReference>
<evidence type="ECO:0000256" key="1">
    <source>
        <dbReference type="ARBA" id="ARBA00023242"/>
    </source>
</evidence>
<protein>
    <submittedName>
        <fullName evidence="3">11306_t:CDS:1</fullName>
    </submittedName>
</protein>
<evidence type="ECO:0000313" key="3">
    <source>
        <dbReference type="EMBL" id="CAG8566188.1"/>
    </source>
</evidence>
<sequence length="179" mass="20762">MTKENRERQKVTVACQNCRKRKAKCSGKPKCTRCQINHLNCEFTKPEKKRGPPKTVRNQDITPFLAYPTGSGYFGIPVTPSVSYEFLPLFSTPESSEMKNWDFAYYPPYNYDYYMEPGIQVYQEFTSPPTYEILMSPKDLNTYETLNMYPVTNVINSYNTFPPETDAKFNQFDASISNL</sequence>
<dbReference type="Gene3D" id="4.10.240.10">
    <property type="entry name" value="Zn(2)-C6 fungal-type DNA-binding domain"/>
    <property type="match status" value="1"/>
</dbReference>
<evidence type="ECO:0000259" key="2">
    <source>
        <dbReference type="PROSITE" id="PS50048"/>
    </source>
</evidence>
<dbReference type="Pfam" id="PF00172">
    <property type="entry name" value="Zn_clus"/>
    <property type="match status" value="1"/>
</dbReference>
<reference evidence="3" key="1">
    <citation type="submission" date="2021-06" db="EMBL/GenBank/DDBJ databases">
        <authorList>
            <person name="Kallberg Y."/>
            <person name="Tangrot J."/>
            <person name="Rosling A."/>
        </authorList>
    </citation>
    <scope>NUCLEOTIDE SEQUENCE</scope>
    <source>
        <strain evidence="3">CL551</strain>
    </source>
</reference>
<dbReference type="GO" id="GO:0000981">
    <property type="term" value="F:DNA-binding transcription factor activity, RNA polymerase II-specific"/>
    <property type="evidence" value="ECO:0007669"/>
    <property type="project" value="InterPro"/>
</dbReference>
<name>A0A9N9FX29_9GLOM</name>
<dbReference type="PROSITE" id="PS00463">
    <property type="entry name" value="ZN2_CY6_FUNGAL_1"/>
    <property type="match status" value="1"/>
</dbReference>
<comment type="caution">
    <text evidence="3">The sequence shown here is derived from an EMBL/GenBank/DDBJ whole genome shotgun (WGS) entry which is preliminary data.</text>
</comment>
<dbReference type="InterPro" id="IPR036864">
    <property type="entry name" value="Zn2-C6_fun-type_DNA-bd_sf"/>
</dbReference>
<keyword evidence="1" id="KW-0539">Nucleus</keyword>
<dbReference type="PROSITE" id="PS50048">
    <property type="entry name" value="ZN2_CY6_FUNGAL_2"/>
    <property type="match status" value="1"/>
</dbReference>
<dbReference type="PANTHER" id="PTHR31668">
    <property type="entry name" value="GLUCOSE TRANSPORT TRANSCRIPTION REGULATOR RGT1-RELATED-RELATED"/>
    <property type="match status" value="1"/>
</dbReference>
<dbReference type="EMBL" id="CAJVPV010004087">
    <property type="protein sequence ID" value="CAG8566188.1"/>
    <property type="molecule type" value="Genomic_DNA"/>
</dbReference>
<dbReference type="SMART" id="SM00066">
    <property type="entry name" value="GAL4"/>
    <property type="match status" value="1"/>
</dbReference>